<dbReference type="PROSITE" id="PS00141">
    <property type="entry name" value="ASP_PROTEASE"/>
    <property type="match status" value="1"/>
</dbReference>
<dbReference type="Pfam" id="PF13975">
    <property type="entry name" value="gag-asp_proteas"/>
    <property type="match status" value="1"/>
</dbReference>
<name>A0A7Y0FWV5_9HYPH</name>
<dbReference type="CDD" id="cd05483">
    <property type="entry name" value="retropepsin_like_bacteria"/>
    <property type="match status" value="1"/>
</dbReference>
<organism evidence="2 3">
    <name type="scientific">Rhizobium terricola</name>
    <dbReference type="NCBI Taxonomy" id="2728849"/>
    <lineage>
        <taxon>Bacteria</taxon>
        <taxon>Pseudomonadati</taxon>
        <taxon>Pseudomonadota</taxon>
        <taxon>Alphaproteobacteria</taxon>
        <taxon>Hyphomicrobiales</taxon>
        <taxon>Rhizobiaceae</taxon>
        <taxon>Rhizobium/Agrobacterium group</taxon>
        <taxon>Rhizobium</taxon>
    </lineage>
</organism>
<feature type="chain" id="PRO_5030643034" evidence="1">
    <location>
        <begin position="16"/>
        <end position="171"/>
    </location>
</feature>
<keyword evidence="2" id="KW-0378">Hydrolase</keyword>
<evidence type="ECO:0000256" key="1">
    <source>
        <dbReference type="SAM" id="SignalP"/>
    </source>
</evidence>
<dbReference type="GO" id="GO:0006508">
    <property type="term" value="P:proteolysis"/>
    <property type="evidence" value="ECO:0007669"/>
    <property type="project" value="UniProtKB-KW"/>
</dbReference>
<evidence type="ECO:0000313" key="3">
    <source>
        <dbReference type="Proteomes" id="UP000541470"/>
    </source>
</evidence>
<evidence type="ECO:0000313" key="2">
    <source>
        <dbReference type="EMBL" id="NML75256.1"/>
    </source>
</evidence>
<reference evidence="2 3" key="1">
    <citation type="submission" date="2020-04" db="EMBL/GenBank/DDBJ databases">
        <title>Rhizobium sp. S-51 isolated from soil.</title>
        <authorList>
            <person name="Dahal R.H."/>
        </authorList>
    </citation>
    <scope>NUCLEOTIDE SEQUENCE [LARGE SCALE GENOMIC DNA]</scope>
    <source>
        <strain evidence="2 3">S-51</strain>
    </source>
</reference>
<dbReference type="SUPFAM" id="SSF50630">
    <property type="entry name" value="Acid proteases"/>
    <property type="match status" value="1"/>
</dbReference>
<dbReference type="EMBL" id="JABBGK010000002">
    <property type="protein sequence ID" value="NML75256.1"/>
    <property type="molecule type" value="Genomic_DNA"/>
</dbReference>
<proteinExistence type="predicted"/>
<accession>A0A7Y0FWV5</accession>
<keyword evidence="2" id="KW-0645">Protease</keyword>
<keyword evidence="3" id="KW-1185">Reference proteome</keyword>
<dbReference type="AlphaFoldDB" id="A0A7Y0FWV5"/>
<dbReference type="Gene3D" id="2.40.70.10">
    <property type="entry name" value="Acid Proteases"/>
    <property type="match status" value="1"/>
</dbReference>
<dbReference type="EC" id="3.4.23.-" evidence="2"/>
<dbReference type="InterPro" id="IPR034122">
    <property type="entry name" value="Retropepsin-like_bacterial"/>
</dbReference>
<gene>
    <name evidence="2" type="ORF">HHL25_14080</name>
</gene>
<comment type="caution">
    <text evidence="2">The sequence shown here is derived from an EMBL/GenBank/DDBJ whole genome shotgun (WGS) entry which is preliminary data.</text>
</comment>
<keyword evidence="1" id="KW-0732">Signal</keyword>
<dbReference type="GO" id="GO:0004190">
    <property type="term" value="F:aspartic-type endopeptidase activity"/>
    <property type="evidence" value="ECO:0007669"/>
    <property type="project" value="InterPro"/>
</dbReference>
<dbReference type="InterPro" id="IPR001969">
    <property type="entry name" value="Aspartic_peptidase_AS"/>
</dbReference>
<dbReference type="InterPro" id="IPR011969">
    <property type="entry name" value="Clan_AA_Asp_peptidase_C"/>
</dbReference>
<dbReference type="RefSeq" id="WP_169592041.1">
    <property type="nucleotide sequence ID" value="NZ_JABBGK010000002.1"/>
</dbReference>
<feature type="signal peptide" evidence="1">
    <location>
        <begin position="1"/>
        <end position="15"/>
    </location>
</feature>
<sequence>MLMRTIGLVFVAAVAATQVPNFVELSKQTAKEEGDASVANTMPVAASPTGTTVLEGDASGHYRGTFKLNGKPTEAMVDTGASLVAINESTARRIGISVASLDYKYPIGTANGQTEAAHVRLQRVEIGSVRVEGVDAFVLKDKALSTTLIGMSFLKRLNAYSAEGNRLRLVR</sequence>
<dbReference type="Proteomes" id="UP000541470">
    <property type="component" value="Unassembled WGS sequence"/>
</dbReference>
<protein>
    <submittedName>
        <fullName evidence="2">TIGR02281 family clan AA aspartic protease</fullName>
        <ecNumber evidence="2">3.4.23.-</ecNumber>
    </submittedName>
</protein>
<dbReference type="InterPro" id="IPR021109">
    <property type="entry name" value="Peptidase_aspartic_dom_sf"/>
</dbReference>
<dbReference type="NCBIfam" id="TIGR02281">
    <property type="entry name" value="clan_AA_DTGA"/>
    <property type="match status" value="1"/>
</dbReference>